<dbReference type="InterPro" id="IPR049730">
    <property type="entry name" value="SNF2/RAD54-like_C"/>
</dbReference>
<dbReference type="PROSITE" id="PS51194">
    <property type="entry name" value="HELICASE_CTER"/>
    <property type="match status" value="1"/>
</dbReference>
<dbReference type="EMBL" id="JBBPBK010000009">
    <property type="protein sequence ID" value="KAK9278486.1"/>
    <property type="molecule type" value="Genomic_DNA"/>
</dbReference>
<dbReference type="GO" id="GO:0006281">
    <property type="term" value="P:DNA repair"/>
    <property type="evidence" value="ECO:0007669"/>
    <property type="project" value="TreeGrafter"/>
</dbReference>
<dbReference type="CDD" id="cd18793">
    <property type="entry name" value="SF2_C_SNF"/>
    <property type="match status" value="1"/>
</dbReference>
<dbReference type="SUPFAM" id="SSF52540">
    <property type="entry name" value="P-loop containing nucleoside triphosphate hydrolases"/>
    <property type="match status" value="1"/>
</dbReference>
<reference evidence="3 4" key="1">
    <citation type="journal article" date="2024" name="Plant J.">
        <title>Genome sequences and population genomics reveal climatic adaptation and genomic divergence between two closely related sweetgum species.</title>
        <authorList>
            <person name="Xu W.Q."/>
            <person name="Ren C.Q."/>
            <person name="Zhang X.Y."/>
            <person name="Comes H.P."/>
            <person name="Liu X.H."/>
            <person name="Li Y.G."/>
            <person name="Kettle C.J."/>
            <person name="Jalonen R."/>
            <person name="Gaisberger H."/>
            <person name="Ma Y.Z."/>
            <person name="Qiu Y.X."/>
        </authorList>
    </citation>
    <scope>NUCLEOTIDE SEQUENCE [LARGE SCALE GENOMIC DNA]</scope>
    <source>
        <strain evidence="3">Hangzhou</strain>
    </source>
</reference>
<dbReference type="Gene3D" id="3.40.50.300">
    <property type="entry name" value="P-loop containing nucleotide triphosphate hydrolases"/>
    <property type="match status" value="1"/>
</dbReference>
<dbReference type="PANTHER" id="PTHR45766">
    <property type="entry name" value="DNA ANNEALING HELICASE AND ENDONUCLEASE ZRANB3 FAMILY MEMBER"/>
    <property type="match status" value="1"/>
</dbReference>
<dbReference type="PANTHER" id="PTHR45766:SF5">
    <property type="entry name" value="SNF2 DOMAIN-CONTAINING PROTEIN _ HELICASE DOMAIN-CONTAINING PROTEIN _ HNH ENDONUCLEASE DOMAIN-CONTAINING PROTEIN"/>
    <property type="match status" value="1"/>
</dbReference>
<dbReference type="AlphaFoldDB" id="A0AAP0WVU8"/>
<organism evidence="3 4">
    <name type="scientific">Liquidambar formosana</name>
    <name type="common">Formosan gum</name>
    <dbReference type="NCBI Taxonomy" id="63359"/>
    <lineage>
        <taxon>Eukaryota</taxon>
        <taxon>Viridiplantae</taxon>
        <taxon>Streptophyta</taxon>
        <taxon>Embryophyta</taxon>
        <taxon>Tracheophyta</taxon>
        <taxon>Spermatophyta</taxon>
        <taxon>Magnoliopsida</taxon>
        <taxon>eudicotyledons</taxon>
        <taxon>Gunneridae</taxon>
        <taxon>Pentapetalae</taxon>
        <taxon>Saxifragales</taxon>
        <taxon>Altingiaceae</taxon>
        <taxon>Liquidambar</taxon>
    </lineage>
</organism>
<name>A0AAP0WVU8_LIQFO</name>
<evidence type="ECO:0000313" key="4">
    <source>
        <dbReference type="Proteomes" id="UP001415857"/>
    </source>
</evidence>
<evidence type="ECO:0000256" key="1">
    <source>
        <dbReference type="ARBA" id="ARBA00022801"/>
    </source>
</evidence>
<dbReference type="GO" id="GO:0004520">
    <property type="term" value="F:DNA endonuclease activity"/>
    <property type="evidence" value="ECO:0007669"/>
    <property type="project" value="TreeGrafter"/>
</dbReference>
<dbReference type="InterPro" id="IPR001650">
    <property type="entry name" value="Helicase_C-like"/>
</dbReference>
<keyword evidence="1" id="KW-0378">Hydrolase</keyword>
<dbReference type="Proteomes" id="UP001415857">
    <property type="component" value="Unassembled WGS sequence"/>
</dbReference>
<proteinExistence type="predicted"/>
<sequence length="290" mass="32686">MKVLYSSFAQLFCNFHGQQNWSVGYPFVCLLISILEFICEKAFGSVRIEGNSLPRDRQLAVLSFQSSAEVKIAIVGIEAGGVGLDFSAAQNVVFLELPKTPSWMLQAEDRAHRRGQTSAVNIYIYCAKDTLDESHWQNLNKSLHLVSFTTDGKYDAVQEIAGSFAFYPPIDIGQGECRLENMRTLCVACLLDVTAAQCAERRSARAKAKKQLKVIISNLKNGQNMEGNDANLMDEGHLEIEENLVEDELLIKVPGSAYSGGFNYEIDRFPLRYRYIFNSRTYYNEVDFRD</sequence>
<comment type="caution">
    <text evidence="3">The sequence shown here is derived from an EMBL/GenBank/DDBJ whole genome shotgun (WGS) entry which is preliminary data.</text>
</comment>
<evidence type="ECO:0000313" key="3">
    <source>
        <dbReference type="EMBL" id="KAK9278486.1"/>
    </source>
</evidence>
<gene>
    <name evidence="3" type="ORF">L1049_028052</name>
</gene>
<protein>
    <recommendedName>
        <fullName evidence="2">Helicase C-terminal domain-containing protein</fullName>
    </recommendedName>
</protein>
<dbReference type="SMART" id="SM00490">
    <property type="entry name" value="HELICc"/>
    <property type="match status" value="1"/>
</dbReference>
<accession>A0AAP0WVU8</accession>
<dbReference type="GO" id="GO:0043596">
    <property type="term" value="C:nuclear replication fork"/>
    <property type="evidence" value="ECO:0007669"/>
    <property type="project" value="TreeGrafter"/>
</dbReference>
<keyword evidence="4" id="KW-1185">Reference proteome</keyword>
<dbReference type="InterPro" id="IPR027417">
    <property type="entry name" value="P-loop_NTPase"/>
</dbReference>
<evidence type="ECO:0000259" key="2">
    <source>
        <dbReference type="PROSITE" id="PS51194"/>
    </source>
</evidence>
<feature type="domain" description="Helicase C-terminal" evidence="2">
    <location>
        <begin position="1"/>
        <end position="154"/>
    </location>
</feature>
<dbReference type="GO" id="GO:0031297">
    <property type="term" value="P:replication fork processing"/>
    <property type="evidence" value="ECO:0007669"/>
    <property type="project" value="TreeGrafter"/>
</dbReference>
<dbReference type="GO" id="GO:0016787">
    <property type="term" value="F:hydrolase activity"/>
    <property type="evidence" value="ECO:0007669"/>
    <property type="project" value="UniProtKB-KW"/>
</dbReference>
<dbReference type="Pfam" id="PF00271">
    <property type="entry name" value="Helicase_C"/>
    <property type="match status" value="1"/>
</dbReference>